<proteinExistence type="predicted"/>
<evidence type="ECO:0000313" key="2">
    <source>
        <dbReference type="EMBL" id="KAF1380009.1"/>
    </source>
</evidence>
<feature type="compositionally biased region" description="Low complexity" evidence="1">
    <location>
        <begin position="688"/>
        <end position="697"/>
    </location>
</feature>
<feature type="region of interest" description="Disordered" evidence="1">
    <location>
        <begin position="476"/>
        <end position="511"/>
    </location>
</feature>
<organism evidence="2 3">
    <name type="scientific">Perca fluviatilis</name>
    <name type="common">European perch</name>
    <dbReference type="NCBI Taxonomy" id="8168"/>
    <lineage>
        <taxon>Eukaryota</taxon>
        <taxon>Metazoa</taxon>
        <taxon>Chordata</taxon>
        <taxon>Craniata</taxon>
        <taxon>Vertebrata</taxon>
        <taxon>Euteleostomi</taxon>
        <taxon>Actinopterygii</taxon>
        <taxon>Neopterygii</taxon>
        <taxon>Teleostei</taxon>
        <taxon>Neoteleostei</taxon>
        <taxon>Acanthomorphata</taxon>
        <taxon>Eupercaria</taxon>
        <taxon>Perciformes</taxon>
        <taxon>Percoidei</taxon>
        <taxon>Percidae</taxon>
        <taxon>Percinae</taxon>
        <taxon>Perca</taxon>
    </lineage>
</organism>
<reference evidence="2 3" key="1">
    <citation type="submission" date="2019-06" db="EMBL/GenBank/DDBJ databases">
        <title>A chromosome-scale genome assembly of the European perch, Perca fluviatilis.</title>
        <authorList>
            <person name="Roques C."/>
            <person name="Zahm M."/>
            <person name="Cabau C."/>
            <person name="Klopp C."/>
            <person name="Bouchez O."/>
            <person name="Donnadieu C."/>
            <person name="Kuhl H."/>
            <person name="Gislard M."/>
            <person name="Guendouz S."/>
            <person name="Journot L."/>
            <person name="Haffray P."/>
            <person name="Bestin A."/>
            <person name="Morvezen R."/>
            <person name="Feron R."/>
            <person name="Wen M."/>
            <person name="Jouanno E."/>
            <person name="Herpin A."/>
            <person name="Schartl M."/>
            <person name="Postlethwait J."/>
            <person name="Schaerlinger B."/>
            <person name="Chardard D."/>
            <person name="Lecocq T."/>
            <person name="Poncet C."/>
            <person name="Jaffrelo L."/>
            <person name="Lampietro C."/>
            <person name="Guiguen Y."/>
        </authorList>
    </citation>
    <scope>NUCLEOTIDE SEQUENCE [LARGE SCALE GENOMIC DNA]</scope>
    <source>
        <tissue evidence="2">Blood</tissue>
    </source>
</reference>
<feature type="region of interest" description="Disordered" evidence="1">
    <location>
        <begin position="945"/>
        <end position="1051"/>
    </location>
</feature>
<feature type="compositionally biased region" description="Polar residues" evidence="1">
    <location>
        <begin position="352"/>
        <end position="381"/>
    </location>
</feature>
<evidence type="ECO:0000313" key="3">
    <source>
        <dbReference type="Proteomes" id="UP000465112"/>
    </source>
</evidence>
<dbReference type="AlphaFoldDB" id="A0A6A5ENP2"/>
<feature type="region of interest" description="Disordered" evidence="1">
    <location>
        <begin position="352"/>
        <end position="390"/>
    </location>
</feature>
<keyword evidence="3" id="KW-1185">Reference proteome</keyword>
<protein>
    <recommendedName>
        <fullName evidence="4">ZAD domain-containing protein</fullName>
    </recommendedName>
</protein>
<feature type="compositionally biased region" description="Polar residues" evidence="1">
    <location>
        <begin position="548"/>
        <end position="570"/>
    </location>
</feature>
<feature type="region of interest" description="Disordered" evidence="1">
    <location>
        <begin position="259"/>
        <end position="321"/>
    </location>
</feature>
<feature type="compositionally biased region" description="Low complexity" evidence="1">
    <location>
        <begin position="259"/>
        <end position="297"/>
    </location>
</feature>
<gene>
    <name evidence="2" type="ORF">PFLUV_G00182000</name>
</gene>
<name>A0A6A5ENP2_PERFL</name>
<feature type="compositionally biased region" description="Acidic residues" evidence="1">
    <location>
        <begin position="1005"/>
        <end position="1039"/>
    </location>
</feature>
<sequence>MANDANSPQKNTVDCQPPLKHIKEEENETITTHKKLKEVCRVCEKPFTVKKDKHNLIIGARELKPPYTLALEELTGLVVETTDDLLAVCGACRNLLNRYHRSSCEAERIGTLVKSMSVAHTKTTPTGGRPRKRKSTPTDGRVGKRIHIESLVRRLGFPKSSGCSLKPEPQSQPLPQPTVLSSDDGAVRKTLVTMTPAELPPQPVLSAVCSLKPGPQTLPQPTALSSDDGSVRKTLVTIAPAVLHSQPVLFAVCNLKPEPQTQPQLQPQLQSQPQLQRRPQPQLQRRPQPQLQSRPQPQLQPRPLPQLQSRPLPKPNSLSSDDSAARKTLVIIPPALHSQPVLAAVSQTARNPAVETSCSRPQPQSQLHPESQHAPQPTVEGSNDEAVKKKPATTVPVVWSADSVKAAVSQTARNPAFEMSCSRPQLQSQLNPESQHAPQPTVQASNNEAVKKKPATTVPVVWSADSVKAAVSQTARNPAVDTCCSRPQPQSQLHPEYQHAPQPTVQASNNEAVKKKPATTVPVVWSADSVKAAVSQTARNPAVDTCCSRPQPQSQLNPESQHAPQPTVQTSDDEAAGKKPATTVPVVWSADSVKSAICSLKPGSQPQPLPQPTALSSDDGAVRKTLVTMAPAVLHSQPVLSALTIQECVTRLVQTDQLQMQPTVQTSAGGPPALNLQPLLIQLDGSYTTTQPGQSTPSPLPATTKAGSSGRGAPTPSASTKPPMKKQSKVTIRTAKSLKSRIVCGPMERVLHHIVQGTLHRIPHALLSVPGMFDFMVHEMTNIIRNECKKLTSRKFTSILRRTSIEDLKNFKWMNVVEEWRTNAPTFLKFLQCASTVSIEPATTTSRIRPNPPRRINKYRLPMAGAILLNARCESMSAHMYTNALVMCHSGSRRRFKWLNRVGVCITSGMALAKLKAMGPAWDNKTFFQWTENVCKDRASKAASEGADAAFTIPPIDTDSDESQDSTENGMSPEHTQHGHGDTAPTADIPDEPDKDASDATDVSDTPDEPDIDELDELYEPDKDELDASDATDVSDEPDIPSPATFQSDSE</sequence>
<evidence type="ECO:0008006" key="4">
    <source>
        <dbReference type="Google" id="ProtNLM"/>
    </source>
</evidence>
<feature type="region of interest" description="Disordered" evidence="1">
    <location>
        <begin position="419"/>
        <end position="453"/>
    </location>
</feature>
<evidence type="ECO:0000256" key="1">
    <source>
        <dbReference type="SAM" id="MobiDB-lite"/>
    </source>
</evidence>
<feature type="region of interest" description="Disordered" evidence="1">
    <location>
        <begin position="159"/>
        <end position="183"/>
    </location>
</feature>
<comment type="caution">
    <text evidence="2">The sequence shown here is derived from an EMBL/GenBank/DDBJ whole genome shotgun (WGS) entry which is preliminary data.</text>
</comment>
<feature type="region of interest" description="Disordered" evidence="1">
    <location>
        <begin position="539"/>
        <end position="582"/>
    </location>
</feature>
<dbReference type="OrthoDB" id="8934923at2759"/>
<accession>A0A6A5ENP2</accession>
<dbReference type="Proteomes" id="UP000465112">
    <property type="component" value="Chromosome 15"/>
</dbReference>
<feature type="region of interest" description="Disordered" evidence="1">
    <location>
        <begin position="686"/>
        <end position="732"/>
    </location>
</feature>
<feature type="compositionally biased region" description="Polar residues" evidence="1">
    <location>
        <begin position="501"/>
        <end position="511"/>
    </location>
</feature>
<dbReference type="EMBL" id="VHII01000015">
    <property type="protein sequence ID" value="KAF1380009.1"/>
    <property type="molecule type" value="Genomic_DNA"/>
</dbReference>
<feature type="region of interest" description="Disordered" evidence="1">
    <location>
        <begin position="118"/>
        <end position="141"/>
    </location>
</feature>
<feature type="compositionally biased region" description="Polar residues" evidence="1">
    <location>
        <begin position="422"/>
        <end position="448"/>
    </location>
</feature>